<name>A0AC34RHW8_9BILA</name>
<protein>
    <submittedName>
        <fullName evidence="2">Flavin-containing monooxygenase</fullName>
    </submittedName>
</protein>
<dbReference type="WBParaSite" id="JU765_v2.g7050.t2">
    <property type="protein sequence ID" value="JU765_v2.g7050.t2"/>
    <property type="gene ID" value="JU765_v2.g7050"/>
</dbReference>
<reference evidence="2" key="1">
    <citation type="submission" date="2022-11" db="UniProtKB">
        <authorList>
            <consortium name="WormBaseParasite"/>
        </authorList>
    </citation>
    <scope>IDENTIFICATION</scope>
</reference>
<evidence type="ECO:0000313" key="1">
    <source>
        <dbReference type="Proteomes" id="UP000887576"/>
    </source>
</evidence>
<evidence type="ECO:0000313" key="2">
    <source>
        <dbReference type="WBParaSite" id="JU765_v2.g7050.t2"/>
    </source>
</evidence>
<sequence>MIDLRVLKSCAKAAETPQPNPAEDEGTVMFSTVINTSKEMTAYSDFPPPADFPNYMHNRQMLAYFRLYADHFDLKKHIRFEHEVLTIERALDFDSTGQWDVTYRNIPDDEVYRDNRQCQSRQQQTFCPTTPPHFASLLRVLHGKPR</sequence>
<organism evidence="1 2">
    <name type="scientific">Panagrolaimus sp. JU765</name>
    <dbReference type="NCBI Taxonomy" id="591449"/>
    <lineage>
        <taxon>Eukaryota</taxon>
        <taxon>Metazoa</taxon>
        <taxon>Ecdysozoa</taxon>
        <taxon>Nematoda</taxon>
        <taxon>Chromadorea</taxon>
        <taxon>Rhabditida</taxon>
        <taxon>Tylenchina</taxon>
        <taxon>Panagrolaimomorpha</taxon>
        <taxon>Panagrolaimoidea</taxon>
        <taxon>Panagrolaimidae</taxon>
        <taxon>Panagrolaimus</taxon>
    </lineage>
</organism>
<proteinExistence type="predicted"/>
<accession>A0AC34RHW8</accession>
<dbReference type="Proteomes" id="UP000887576">
    <property type="component" value="Unplaced"/>
</dbReference>